<name>A0ABP8IZQ3_9MICO</name>
<comment type="subunit">
    <text evidence="3 9">Homodimer.</text>
</comment>
<keyword evidence="8 9" id="KW-0368">Histidine biosynthesis</keyword>
<dbReference type="Proteomes" id="UP001500642">
    <property type="component" value="Unassembled WGS sequence"/>
</dbReference>
<feature type="region of interest" description="Disordered" evidence="10">
    <location>
        <begin position="396"/>
        <end position="420"/>
    </location>
</feature>
<keyword evidence="5 9" id="KW-0028">Amino-acid biosynthesis</keyword>
<comment type="cofactor">
    <cofactor evidence="1 9">
        <name>pyridoxal 5'-phosphate</name>
        <dbReference type="ChEBI" id="CHEBI:597326"/>
    </cofactor>
</comment>
<accession>A0ABP8IZQ3</accession>
<sequence>MTTLDDLPLRDDLRGRSPYGAPQLDVPVRLNVNENSHPVPAEVVSALEHELSAVLHDLNRYPDREFDRLRSALAHYLDGVLERQGGPAAGTAAPERTDSVRSATENTGTGRIDPAQIWAANGSNEVLAHILQAFGGPGRTALGFTPSYSMHPLITASTGAVWIAVDREADFGISVESAVAAVREHRPDVVFLCTPNNPTGNGLDLAVVEAVLAASTGIVIVDEAYAEFARPGFRTALTLLPDHPRLIVSRTMSKAFAFAGVRLGYAVAHPAVIDALRLVRLPYHLSALTQAAACAALAHAPALLATVDALVEQRERMAAALLDAGFTVVPSDSNFLLFGGIAEPHALWQDLLDAGVLVRDTGIPGHLRVNAGTAEETDAFIDAVHRVLESTPEHLAAPTQIPAGPPVGAAPRTAKDQDPA</sequence>
<proteinExistence type="inferred from homology"/>
<dbReference type="InterPro" id="IPR015424">
    <property type="entry name" value="PyrdxlP-dep_Trfase"/>
</dbReference>
<comment type="caution">
    <text evidence="12">The sequence shown here is derived from an EMBL/GenBank/DDBJ whole genome shotgun (WGS) entry which is preliminary data.</text>
</comment>
<evidence type="ECO:0000259" key="11">
    <source>
        <dbReference type="Pfam" id="PF00155"/>
    </source>
</evidence>
<evidence type="ECO:0000256" key="2">
    <source>
        <dbReference type="ARBA" id="ARBA00007970"/>
    </source>
</evidence>
<evidence type="ECO:0000256" key="4">
    <source>
        <dbReference type="ARBA" id="ARBA00022576"/>
    </source>
</evidence>
<dbReference type="NCBIfam" id="TIGR01141">
    <property type="entry name" value="hisC"/>
    <property type="match status" value="1"/>
</dbReference>
<keyword evidence="4 9" id="KW-0032">Aminotransferase</keyword>
<feature type="compositionally biased region" description="Polar residues" evidence="10">
    <location>
        <begin position="100"/>
        <end position="109"/>
    </location>
</feature>
<protein>
    <recommendedName>
        <fullName evidence="9">Histidinol-phosphate aminotransferase</fullName>
        <ecNumber evidence="9">2.6.1.9</ecNumber>
    </recommendedName>
    <alternativeName>
        <fullName evidence="9">Imidazole acetol-phosphate transaminase</fullName>
    </alternativeName>
</protein>
<comment type="catalytic activity">
    <reaction evidence="9">
        <text>L-histidinol phosphate + 2-oxoglutarate = 3-(imidazol-4-yl)-2-oxopropyl phosphate + L-glutamate</text>
        <dbReference type="Rhea" id="RHEA:23744"/>
        <dbReference type="ChEBI" id="CHEBI:16810"/>
        <dbReference type="ChEBI" id="CHEBI:29985"/>
        <dbReference type="ChEBI" id="CHEBI:57766"/>
        <dbReference type="ChEBI" id="CHEBI:57980"/>
        <dbReference type="EC" id="2.6.1.9"/>
    </reaction>
</comment>
<evidence type="ECO:0000256" key="6">
    <source>
        <dbReference type="ARBA" id="ARBA00022679"/>
    </source>
</evidence>
<evidence type="ECO:0000313" key="13">
    <source>
        <dbReference type="Proteomes" id="UP001500642"/>
    </source>
</evidence>
<reference evidence="13" key="1">
    <citation type="journal article" date="2019" name="Int. J. Syst. Evol. Microbiol.">
        <title>The Global Catalogue of Microorganisms (GCM) 10K type strain sequencing project: providing services to taxonomists for standard genome sequencing and annotation.</title>
        <authorList>
            <consortium name="The Broad Institute Genomics Platform"/>
            <consortium name="The Broad Institute Genome Sequencing Center for Infectious Disease"/>
            <person name="Wu L."/>
            <person name="Ma J."/>
        </authorList>
    </citation>
    <scope>NUCLEOTIDE SEQUENCE [LARGE SCALE GENOMIC DNA]</scope>
    <source>
        <strain evidence="13">JCM 17808</strain>
    </source>
</reference>
<dbReference type="InterPro" id="IPR005861">
    <property type="entry name" value="HisP_aminotrans"/>
</dbReference>
<dbReference type="InterPro" id="IPR004839">
    <property type="entry name" value="Aminotransferase_I/II_large"/>
</dbReference>
<keyword evidence="7 9" id="KW-0663">Pyridoxal phosphate</keyword>
<evidence type="ECO:0000256" key="5">
    <source>
        <dbReference type="ARBA" id="ARBA00022605"/>
    </source>
</evidence>
<dbReference type="EC" id="2.6.1.9" evidence="9"/>
<evidence type="ECO:0000256" key="9">
    <source>
        <dbReference type="HAMAP-Rule" id="MF_01023"/>
    </source>
</evidence>
<dbReference type="InterPro" id="IPR015422">
    <property type="entry name" value="PyrdxlP-dep_Trfase_small"/>
</dbReference>
<dbReference type="CDD" id="cd00609">
    <property type="entry name" value="AAT_like"/>
    <property type="match status" value="1"/>
</dbReference>
<organism evidence="12 13">
    <name type="scientific">Brevibacterium pityocampae</name>
    <dbReference type="NCBI Taxonomy" id="506594"/>
    <lineage>
        <taxon>Bacteria</taxon>
        <taxon>Bacillati</taxon>
        <taxon>Actinomycetota</taxon>
        <taxon>Actinomycetes</taxon>
        <taxon>Micrococcales</taxon>
        <taxon>Brevibacteriaceae</taxon>
        <taxon>Brevibacterium</taxon>
    </lineage>
</organism>
<gene>
    <name evidence="9" type="primary">hisC</name>
    <name evidence="12" type="ORF">GCM10023167_00500</name>
</gene>
<feature type="domain" description="Aminotransferase class I/classII large" evidence="11">
    <location>
        <begin position="28"/>
        <end position="383"/>
    </location>
</feature>
<dbReference type="NCBIfam" id="NF002877">
    <property type="entry name" value="PRK03317.1"/>
    <property type="match status" value="1"/>
</dbReference>
<dbReference type="RefSeq" id="WP_345028945.1">
    <property type="nucleotide sequence ID" value="NZ_BAABGL010000001.1"/>
</dbReference>
<comment type="similarity">
    <text evidence="2 9">Belongs to the class-II pyridoxal-phosphate-dependent aminotransferase family. Histidinol-phosphate aminotransferase subfamily.</text>
</comment>
<dbReference type="InterPro" id="IPR015421">
    <property type="entry name" value="PyrdxlP-dep_Trfase_major"/>
</dbReference>
<evidence type="ECO:0000256" key="10">
    <source>
        <dbReference type="SAM" id="MobiDB-lite"/>
    </source>
</evidence>
<feature type="region of interest" description="Disordered" evidence="10">
    <location>
        <begin position="84"/>
        <end position="109"/>
    </location>
</feature>
<dbReference type="PROSITE" id="PS00599">
    <property type="entry name" value="AA_TRANSFER_CLASS_2"/>
    <property type="match status" value="1"/>
</dbReference>
<dbReference type="PANTHER" id="PTHR42885:SF2">
    <property type="entry name" value="HISTIDINOL-PHOSPHATE AMINOTRANSFERASE"/>
    <property type="match status" value="1"/>
</dbReference>
<keyword evidence="6 9" id="KW-0808">Transferase</keyword>
<keyword evidence="13" id="KW-1185">Reference proteome</keyword>
<dbReference type="Gene3D" id="3.40.640.10">
    <property type="entry name" value="Type I PLP-dependent aspartate aminotransferase-like (Major domain)"/>
    <property type="match status" value="1"/>
</dbReference>
<feature type="region of interest" description="Disordered" evidence="10">
    <location>
        <begin position="1"/>
        <end position="21"/>
    </location>
</feature>
<dbReference type="Pfam" id="PF00155">
    <property type="entry name" value="Aminotran_1_2"/>
    <property type="match status" value="1"/>
</dbReference>
<dbReference type="EMBL" id="BAABGL010000001">
    <property type="protein sequence ID" value="GAA4382246.1"/>
    <property type="molecule type" value="Genomic_DNA"/>
</dbReference>
<evidence type="ECO:0000256" key="7">
    <source>
        <dbReference type="ARBA" id="ARBA00022898"/>
    </source>
</evidence>
<dbReference type="SUPFAM" id="SSF53383">
    <property type="entry name" value="PLP-dependent transferases"/>
    <property type="match status" value="1"/>
</dbReference>
<evidence type="ECO:0000256" key="8">
    <source>
        <dbReference type="ARBA" id="ARBA00023102"/>
    </source>
</evidence>
<dbReference type="PANTHER" id="PTHR42885">
    <property type="entry name" value="HISTIDINOL-PHOSPHATE AMINOTRANSFERASE-RELATED"/>
    <property type="match status" value="1"/>
</dbReference>
<dbReference type="HAMAP" id="MF_01023">
    <property type="entry name" value="HisC_aminotrans_2"/>
    <property type="match status" value="1"/>
</dbReference>
<dbReference type="InterPro" id="IPR001917">
    <property type="entry name" value="Aminotrans_II_pyridoxalP_BS"/>
</dbReference>
<comment type="pathway">
    <text evidence="9">Amino-acid biosynthesis; L-histidine biosynthesis; L-histidine from 5-phospho-alpha-D-ribose 1-diphosphate: step 7/9.</text>
</comment>
<evidence type="ECO:0000256" key="1">
    <source>
        <dbReference type="ARBA" id="ARBA00001933"/>
    </source>
</evidence>
<dbReference type="Gene3D" id="3.90.1150.10">
    <property type="entry name" value="Aspartate Aminotransferase, domain 1"/>
    <property type="match status" value="1"/>
</dbReference>
<evidence type="ECO:0000313" key="12">
    <source>
        <dbReference type="EMBL" id="GAA4382246.1"/>
    </source>
</evidence>
<evidence type="ECO:0000256" key="3">
    <source>
        <dbReference type="ARBA" id="ARBA00011738"/>
    </source>
</evidence>
<feature type="modified residue" description="N6-(pyridoxal phosphate)lysine" evidence="9">
    <location>
        <position position="254"/>
    </location>
</feature>